<dbReference type="GeneID" id="79304210"/>
<feature type="domain" description="DUF7991" evidence="2">
    <location>
        <begin position="1"/>
        <end position="105"/>
    </location>
</feature>
<comment type="caution">
    <text evidence="3">The sequence shown here is derived from an EMBL/GenBank/DDBJ whole genome shotgun (WGS) entry which is preliminary data.</text>
</comment>
<dbReference type="RefSeq" id="WP_276279633.1">
    <property type="nucleotide sequence ID" value="NZ_CP119809.1"/>
</dbReference>
<proteinExistence type="predicted"/>
<keyword evidence="1" id="KW-0472">Membrane</keyword>
<organism evidence="3 4">
    <name type="scientific">Halorussus caseinilyticus</name>
    <dbReference type="NCBI Taxonomy" id="3034025"/>
    <lineage>
        <taxon>Archaea</taxon>
        <taxon>Methanobacteriati</taxon>
        <taxon>Methanobacteriota</taxon>
        <taxon>Stenosarchaea group</taxon>
        <taxon>Halobacteria</taxon>
        <taxon>Halobacteriales</taxon>
        <taxon>Haladaptataceae</taxon>
        <taxon>Halorussus</taxon>
    </lineage>
</organism>
<evidence type="ECO:0000259" key="2">
    <source>
        <dbReference type="Pfam" id="PF25953"/>
    </source>
</evidence>
<dbReference type="Proteomes" id="UP001596407">
    <property type="component" value="Unassembled WGS sequence"/>
</dbReference>
<evidence type="ECO:0000256" key="1">
    <source>
        <dbReference type="SAM" id="Phobius"/>
    </source>
</evidence>
<accession>A0ABD5WT80</accession>
<dbReference type="InterPro" id="IPR058304">
    <property type="entry name" value="DUF7991"/>
</dbReference>
<keyword evidence="1" id="KW-1133">Transmembrane helix</keyword>
<keyword evidence="4" id="KW-1185">Reference proteome</keyword>
<dbReference type="EMBL" id="JBHSZH010000005">
    <property type="protein sequence ID" value="MFC7082367.1"/>
    <property type="molecule type" value="Genomic_DNA"/>
</dbReference>
<gene>
    <name evidence="3" type="ORF">ACFQJ6_22075</name>
</gene>
<keyword evidence="1" id="KW-0812">Transmembrane</keyword>
<name>A0ABD5WT80_9EURY</name>
<feature type="transmembrane region" description="Helical" evidence="1">
    <location>
        <begin position="75"/>
        <end position="94"/>
    </location>
</feature>
<dbReference type="AlphaFoldDB" id="A0ABD5WT80"/>
<evidence type="ECO:0000313" key="4">
    <source>
        <dbReference type="Proteomes" id="UP001596407"/>
    </source>
</evidence>
<sequence>MVSAATVFGFLLIMVVNTVLAAVAIRFFRLRLTTTWGAVVYTAVLVPLLYFGTTILLSGFIGFGGSGVQDRGTALILVWVVPFTLAVSLDIFWLPSPDEVELPDSAR</sequence>
<evidence type="ECO:0000313" key="3">
    <source>
        <dbReference type="EMBL" id="MFC7082367.1"/>
    </source>
</evidence>
<protein>
    <recommendedName>
        <fullName evidence="2">DUF7991 domain-containing protein</fullName>
    </recommendedName>
</protein>
<reference evidence="3 4" key="1">
    <citation type="journal article" date="2019" name="Int. J. Syst. Evol. Microbiol.">
        <title>The Global Catalogue of Microorganisms (GCM) 10K type strain sequencing project: providing services to taxonomists for standard genome sequencing and annotation.</title>
        <authorList>
            <consortium name="The Broad Institute Genomics Platform"/>
            <consortium name="The Broad Institute Genome Sequencing Center for Infectious Disease"/>
            <person name="Wu L."/>
            <person name="Ma J."/>
        </authorList>
    </citation>
    <scope>NUCLEOTIDE SEQUENCE [LARGE SCALE GENOMIC DNA]</scope>
    <source>
        <strain evidence="3 4">DT72</strain>
    </source>
</reference>
<dbReference type="Pfam" id="PF25953">
    <property type="entry name" value="DUF7991"/>
    <property type="match status" value="1"/>
</dbReference>
<feature type="transmembrane region" description="Helical" evidence="1">
    <location>
        <begin position="37"/>
        <end position="63"/>
    </location>
</feature>